<dbReference type="AlphaFoldDB" id="A0A511QE20"/>
<accession>A0A511QE20</accession>
<evidence type="ECO:0008006" key="3">
    <source>
        <dbReference type="Google" id="ProtNLM"/>
    </source>
</evidence>
<organism evidence="1 2">
    <name type="scientific">Vibrio sagamiensis NBRC 104589</name>
    <dbReference type="NCBI Taxonomy" id="1219064"/>
    <lineage>
        <taxon>Bacteria</taxon>
        <taxon>Pseudomonadati</taxon>
        <taxon>Pseudomonadota</taxon>
        <taxon>Gammaproteobacteria</taxon>
        <taxon>Vibrionales</taxon>
        <taxon>Vibrionaceae</taxon>
        <taxon>Vibrio</taxon>
    </lineage>
</organism>
<evidence type="ECO:0000313" key="2">
    <source>
        <dbReference type="Proteomes" id="UP000321922"/>
    </source>
</evidence>
<gene>
    <name evidence="1" type="ORF">VSA01S_16650</name>
</gene>
<comment type="caution">
    <text evidence="1">The sequence shown here is derived from an EMBL/GenBank/DDBJ whole genome shotgun (WGS) entry which is preliminary data.</text>
</comment>
<keyword evidence="2" id="KW-1185">Reference proteome</keyword>
<dbReference type="EMBL" id="BJXJ01000013">
    <property type="protein sequence ID" value="GEM75553.1"/>
    <property type="molecule type" value="Genomic_DNA"/>
</dbReference>
<sequence>MDQQGKSCIEFDYTSFLGVTVSKKWTFLEALTTIAPIFSLIWKQNLEELISAEDRLWSSAMKELSSRKSDEANLVSLVILAQEQNVNQLYILMPYSLEAKQIEYIEERTQRCVSILDLDTIYIKII</sequence>
<proteinExistence type="predicted"/>
<dbReference type="OrthoDB" id="6488871at2"/>
<name>A0A511QE20_9VIBR</name>
<reference evidence="1 2" key="1">
    <citation type="submission" date="2019-07" db="EMBL/GenBank/DDBJ databases">
        <title>Whole genome shotgun sequence of Vibrio sagamiensis NBRC 104589.</title>
        <authorList>
            <person name="Hosoyama A."/>
            <person name="Uohara A."/>
            <person name="Ohji S."/>
            <person name="Ichikawa N."/>
        </authorList>
    </citation>
    <scope>NUCLEOTIDE SEQUENCE [LARGE SCALE GENOMIC DNA]</scope>
    <source>
        <strain evidence="1 2">NBRC 104589</strain>
    </source>
</reference>
<protein>
    <recommendedName>
        <fullName evidence="3">Transporter</fullName>
    </recommendedName>
</protein>
<evidence type="ECO:0000313" key="1">
    <source>
        <dbReference type="EMBL" id="GEM75553.1"/>
    </source>
</evidence>
<dbReference type="RefSeq" id="WP_039982523.1">
    <property type="nucleotide sequence ID" value="NZ_BAOJ01000113.1"/>
</dbReference>
<dbReference type="Proteomes" id="UP000321922">
    <property type="component" value="Unassembled WGS sequence"/>
</dbReference>